<organism evidence="2 3">
    <name type="scientific">Zizania palustris</name>
    <name type="common">Northern wild rice</name>
    <dbReference type="NCBI Taxonomy" id="103762"/>
    <lineage>
        <taxon>Eukaryota</taxon>
        <taxon>Viridiplantae</taxon>
        <taxon>Streptophyta</taxon>
        <taxon>Embryophyta</taxon>
        <taxon>Tracheophyta</taxon>
        <taxon>Spermatophyta</taxon>
        <taxon>Magnoliopsida</taxon>
        <taxon>Liliopsida</taxon>
        <taxon>Poales</taxon>
        <taxon>Poaceae</taxon>
        <taxon>BOP clade</taxon>
        <taxon>Oryzoideae</taxon>
        <taxon>Oryzeae</taxon>
        <taxon>Zizaniinae</taxon>
        <taxon>Zizania</taxon>
    </lineage>
</organism>
<reference evidence="2" key="2">
    <citation type="submission" date="2021-02" db="EMBL/GenBank/DDBJ databases">
        <authorList>
            <person name="Kimball J.A."/>
            <person name="Haas M.W."/>
            <person name="Macchietto M."/>
            <person name="Kono T."/>
            <person name="Duquette J."/>
            <person name="Shao M."/>
        </authorList>
    </citation>
    <scope>NUCLEOTIDE SEQUENCE</scope>
    <source>
        <tissue evidence="2">Fresh leaf tissue</tissue>
    </source>
</reference>
<evidence type="ECO:0000256" key="1">
    <source>
        <dbReference type="SAM" id="MobiDB-lite"/>
    </source>
</evidence>
<proteinExistence type="predicted"/>
<keyword evidence="3" id="KW-1185">Reference proteome</keyword>
<feature type="region of interest" description="Disordered" evidence="1">
    <location>
        <begin position="1"/>
        <end position="64"/>
    </location>
</feature>
<gene>
    <name evidence="2" type="ORF">GUJ93_ZPchr0013g36075</name>
</gene>
<name>A0A8J5WSU8_ZIZPA</name>
<dbReference type="Proteomes" id="UP000729402">
    <property type="component" value="Unassembled WGS sequence"/>
</dbReference>
<dbReference type="EMBL" id="JAAALK010000079">
    <property type="protein sequence ID" value="KAG8096278.1"/>
    <property type="molecule type" value="Genomic_DNA"/>
</dbReference>
<feature type="compositionally biased region" description="Pro residues" evidence="1">
    <location>
        <begin position="1"/>
        <end position="11"/>
    </location>
</feature>
<evidence type="ECO:0000313" key="2">
    <source>
        <dbReference type="EMBL" id="KAG8096278.1"/>
    </source>
</evidence>
<accession>A0A8J5WSU8</accession>
<protein>
    <submittedName>
        <fullName evidence="2">Uncharacterized protein</fullName>
    </submittedName>
</protein>
<sequence length="83" mass="8562">MGPSAGAPPLPHANSRCRRPHMGPSAAAPQDPTTSHPCVGVLRGSPPLPPPPRTGHLPLPHRPPLLAFHGVKSATRAFPPGLN</sequence>
<reference evidence="2" key="1">
    <citation type="journal article" date="2021" name="bioRxiv">
        <title>Whole Genome Assembly and Annotation of Northern Wild Rice, Zizania palustris L., Supports a Whole Genome Duplication in the Zizania Genus.</title>
        <authorList>
            <person name="Haas M."/>
            <person name="Kono T."/>
            <person name="Macchietto M."/>
            <person name="Millas R."/>
            <person name="McGilp L."/>
            <person name="Shao M."/>
            <person name="Duquette J."/>
            <person name="Hirsch C.N."/>
            <person name="Kimball J."/>
        </authorList>
    </citation>
    <scope>NUCLEOTIDE SEQUENCE</scope>
    <source>
        <tissue evidence="2">Fresh leaf tissue</tissue>
    </source>
</reference>
<dbReference type="AlphaFoldDB" id="A0A8J5WSU8"/>
<evidence type="ECO:0000313" key="3">
    <source>
        <dbReference type="Proteomes" id="UP000729402"/>
    </source>
</evidence>
<comment type="caution">
    <text evidence="2">The sequence shown here is derived from an EMBL/GenBank/DDBJ whole genome shotgun (WGS) entry which is preliminary data.</text>
</comment>